<dbReference type="EMBL" id="KZ303497">
    <property type="protein sequence ID" value="PIA16878.1"/>
    <property type="molecule type" value="Genomic_DNA"/>
</dbReference>
<dbReference type="GO" id="GO:0016460">
    <property type="term" value="C:myosin II complex"/>
    <property type="evidence" value="ECO:0007669"/>
    <property type="project" value="TreeGrafter"/>
</dbReference>
<dbReference type="SMART" id="SM00054">
    <property type="entry name" value="EFh"/>
    <property type="match status" value="3"/>
</dbReference>
<name>A0A2G5BCY4_COERN</name>
<gene>
    <name evidence="4" type="ORF">COEREDRAFT_80929</name>
</gene>
<accession>A0A2G5BCY4</accession>
<keyword evidence="5" id="KW-1185">Reference proteome</keyword>
<dbReference type="AlphaFoldDB" id="A0A2G5BCY4"/>
<dbReference type="SUPFAM" id="SSF47473">
    <property type="entry name" value="EF-hand"/>
    <property type="match status" value="1"/>
</dbReference>
<dbReference type="CDD" id="cd00051">
    <property type="entry name" value="EFh"/>
    <property type="match status" value="1"/>
</dbReference>
<dbReference type="PANTHER" id="PTHR23048">
    <property type="entry name" value="MYOSIN LIGHT CHAIN 1, 3"/>
    <property type="match status" value="1"/>
</dbReference>
<dbReference type="GO" id="GO:0005509">
    <property type="term" value="F:calcium ion binding"/>
    <property type="evidence" value="ECO:0007669"/>
    <property type="project" value="InterPro"/>
</dbReference>
<protein>
    <submittedName>
        <fullName evidence="4">Putative Centrin-3</fullName>
    </submittedName>
</protein>
<dbReference type="STRING" id="763665.A0A2G5BCY4"/>
<dbReference type="InterPro" id="IPR011992">
    <property type="entry name" value="EF-hand-dom_pair"/>
</dbReference>
<evidence type="ECO:0000259" key="3">
    <source>
        <dbReference type="PROSITE" id="PS50222"/>
    </source>
</evidence>
<evidence type="ECO:0000256" key="1">
    <source>
        <dbReference type="ARBA" id="ARBA00022737"/>
    </source>
</evidence>
<dbReference type="InterPro" id="IPR002048">
    <property type="entry name" value="EF_hand_dom"/>
</dbReference>
<proteinExistence type="predicted"/>
<reference evidence="4 5" key="1">
    <citation type="journal article" date="2015" name="Genome Biol. Evol.">
        <title>Phylogenomic analyses indicate that early fungi evolved digesting cell walls of algal ancestors of land plants.</title>
        <authorList>
            <person name="Chang Y."/>
            <person name="Wang S."/>
            <person name="Sekimoto S."/>
            <person name="Aerts A.L."/>
            <person name="Choi C."/>
            <person name="Clum A."/>
            <person name="LaButti K.M."/>
            <person name="Lindquist E.A."/>
            <person name="Yee Ngan C."/>
            <person name="Ohm R.A."/>
            <person name="Salamov A.A."/>
            <person name="Grigoriev I.V."/>
            <person name="Spatafora J.W."/>
            <person name="Berbee M.L."/>
        </authorList>
    </citation>
    <scope>NUCLEOTIDE SEQUENCE [LARGE SCALE GENOMIC DNA]</scope>
    <source>
        <strain evidence="4 5">NRRL 1564</strain>
    </source>
</reference>
<evidence type="ECO:0000256" key="2">
    <source>
        <dbReference type="ARBA" id="ARBA00022837"/>
    </source>
</evidence>
<dbReference type="InterPro" id="IPR050230">
    <property type="entry name" value="CALM/Myosin/TropC-like"/>
</dbReference>
<dbReference type="PANTHER" id="PTHR23048:SF59">
    <property type="entry name" value="EF-HAND SUPERFAMILY PROTEIN"/>
    <property type="match status" value="1"/>
</dbReference>
<dbReference type="FunFam" id="1.10.238.10:FF:000003">
    <property type="entry name" value="Calmodulin A"/>
    <property type="match status" value="1"/>
</dbReference>
<dbReference type="Pfam" id="PF13499">
    <property type="entry name" value="EF-hand_7"/>
    <property type="match status" value="2"/>
</dbReference>
<dbReference type="OrthoDB" id="26525at2759"/>
<feature type="domain" description="EF-hand" evidence="3">
    <location>
        <begin position="26"/>
        <end position="61"/>
    </location>
</feature>
<dbReference type="Gene3D" id="1.10.238.10">
    <property type="entry name" value="EF-hand"/>
    <property type="match status" value="2"/>
</dbReference>
<keyword evidence="1" id="KW-0677">Repeat</keyword>
<sequence>MMVNGFQFNQASRNVPSTRILRQTDNKSDEIKDAFSLFDANKDSFLDYFECKVALRALGFNLKKDEVLRLMNQYGAKDGSKIDLNGFQKALTPLISAVDPIDEYKKAFRLFDESGTGIISAASIRRVARELGEIISDEEIQAMIDEFDYTNNGGIIEKDFLKIMQSAQ</sequence>
<organism evidence="4 5">
    <name type="scientific">Coemansia reversa (strain ATCC 12441 / NRRL 1564)</name>
    <dbReference type="NCBI Taxonomy" id="763665"/>
    <lineage>
        <taxon>Eukaryota</taxon>
        <taxon>Fungi</taxon>
        <taxon>Fungi incertae sedis</taxon>
        <taxon>Zoopagomycota</taxon>
        <taxon>Kickxellomycotina</taxon>
        <taxon>Kickxellomycetes</taxon>
        <taxon>Kickxellales</taxon>
        <taxon>Kickxellaceae</taxon>
        <taxon>Coemansia</taxon>
    </lineage>
</organism>
<feature type="domain" description="EF-hand" evidence="3">
    <location>
        <begin position="135"/>
        <end position="168"/>
    </location>
</feature>
<evidence type="ECO:0000313" key="4">
    <source>
        <dbReference type="EMBL" id="PIA16878.1"/>
    </source>
</evidence>
<dbReference type="Proteomes" id="UP000242474">
    <property type="component" value="Unassembled WGS sequence"/>
</dbReference>
<dbReference type="PROSITE" id="PS50222">
    <property type="entry name" value="EF_HAND_2"/>
    <property type="match status" value="3"/>
</dbReference>
<evidence type="ECO:0000313" key="5">
    <source>
        <dbReference type="Proteomes" id="UP000242474"/>
    </source>
</evidence>
<keyword evidence="2" id="KW-0106">Calcium</keyword>
<feature type="domain" description="EF-hand" evidence="3">
    <location>
        <begin position="99"/>
        <end position="134"/>
    </location>
</feature>